<dbReference type="AlphaFoldDB" id="A0AAX1PLI7"/>
<feature type="region of interest" description="Disordered" evidence="1">
    <location>
        <begin position="83"/>
        <end position="110"/>
    </location>
</feature>
<gene>
    <name evidence="2" type="ORF">DEU50_103240</name>
</gene>
<proteinExistence type="predicted"/>
<name>A0AAX1PLI7_AERSA</name>
<evidence type="ECO:0000256" key="1">
    <source>
        <dbReference type="SAM" id="MobiDB-lite"/>
    </source>
</evidence>
<dbReference type="Proteomes" id="UP000249422">
    <property type="component" value="Unassembled WGS sequence"/>
</dbReference>
<comment type="caution">
    <text evidence="2">The sequence shown here is derived from an EMBL/GenBank/DDBJ whole genome shotgun (WGS) entry which is preliminary data.</text>
</comment>
<feature type="compositionally biased region" description="Basic and acidic residues" evidence="1">
    <location>
        <begin position="83"/>
        <end position="92"/>
    </location>
</feature>
<sequence length="214" mass="22441">MTTPDLARWRDGWSEPVPCVVLGSCLVYVTTLHRAGCGRSWTRSPNSIPGQPISARFDSMAGRQTPGYDTPPISPAALLASEHGRVSGEPHRGSHPLSPPALGSSAEGCAGSAPRHWRPVACAHRLQAPHATTQRIAAVLATRSELLVDVAPVGIELFFAILAGQPLQGVPCLCGAAPAQAHGYASCQLWLAHYQPVAGLGHCAGPRHTLPARP</sequence>
<dbReference type="EMBL" id="QLLM01000003">
    <property type="protein sequence ID" value="RAJ07369.1"/>
    <property type="molecule type" value="Genomic_DNA"/>
</dbReference>
<organism evidence="2 3">
    <name type="scientific">Aeromonas salmonicida</name>
    <dbReference type="NCBI Taxonomy" id="645"/>
    <lineage>
        <taxon>Bacteria</taxon>
        <taxon>Pseudomonadati</taxon>
        <taxon>Pseudomonadota</taxon>
        <taxon>Gammaproteobacteria</taxon>
        <taxon>Aeromonadales</taxon>
        <taxon>Aeromonadaceae</taxon>
        <taxon>Aeromonas</taxon>
    </lineage>
</organism>
<accession>A0AAX1PLI7</accession>
<protein>
    <submittedName>
        <fullName evidence="2">Uncharacterized protein</fullName>
    </submittedName>
</protein>
<evidence type="ECO:0000313" key="3">
    <source>
        <dbReference type="Proteomes" id="UP000249422"/>
    </source>
</evidence>
<reference evidence="2 3" key="1">
    <citation type="submission" date="2018-06" db="EMBL/GenBank/DDBJ databases">
        <title>Freshwater and sediment microbial communities from various areas in North America, analyzing microbe dynamics in response to fracking.</title>
        <authorList>
            <person name="Lamendella R."/>
        </authorList>
    </citation>
    <scope>NUCLEOTIDE SEQUENCE [LARGE SCALE GENOMIC DNA]</scope>
    <source>
        <strain evidence="2 3">17</strain>
    </source>
</reference>
<evidence type="ECO:0000313" key="2">
    <source>
        <dbReference type="EMBL" id="RAJ07369.1"/>
    </source>
</evidence>